<evidence type="ECO:0000313" key="2">
    <source>
        <dbReference type="EMBL" id="MCV9387465.1"/>
    </source>
</evidence>
<gene>
    <name evidence="2" type="ORF">N7U62_12365</name>
</gene>
<sequence>MSVGMTESVLIKRNKASYIGYLVFIFLFVEQVLKIDLTSIEVIDVVNVVGVMLFIAMLIKALLNPAFIKVENGTLTIFRDLFYTEKIDIKDVVKFKESVSPFSRSYFLLNNDKKVKILSSNLSSQELKLLKLVLEKHGVELI</sequence>
<comment type="caution">
    <text evidence="2">The sequence shown here is derived from an EMBL/GenBank/DDBJ whole genome shotgun (WGS) entry which is preliminary data.</text>
</comment>
<protein>
    <recommendedName>
        <fullName evidence="4">PH domain-containing protein</fullName>
    </recommendedName>
</protein>
<accession>A0ABT3CVF2</accession>
<dbReference type="Proteomes" id="UP001300692">
    <property type="component" value="Unassembled WGS sequence"/>
</dbReference>
<evidence type="ECO:0008006" key="4">
    <source>
        <dbReference type="Google" id="ProtNLM"/>
    </source>
</evidence>
<name>A0ABT3CVF2_9BACT</name>
<keyword evidence="1" id="KW-0812">Transmembrane</keyword>
<proteinExistence type="predicted"/>
<feature type="transmembrane region" description="Helical" evidence="1">
    <location>
        <begin position="16"/>
        <end position="33"/>
    </location>
</feature>
<dbReference type="RefSeq" id="WP_264138288.1">
    <property type="nucleotide sequence ID" value="NZ_JAOYOD010000001.1"/>
</dbReference>
<keyword evidence="1" id="KW-0472">Membrane</keyword>
<reference evidence="2 3" key="1">
    <citation type="submission" date="2022-10" db="EMBL/GenBank/DDBJ databases">
        <title>Comparative genomics and taxonomic characterization of three novel marine species of genus Reichenbachiella exhibiting antioxidant and polysaccharide degradation activities.</title>
        <authorList>
            <person name="Muhammad N."/>
            <person name="Lee Y.-J."/>
            <person name="Ko J."/>
            <person name="Kim S.-G."/>
        </authorList>
    </citation>
    <scope>NUCLEOTIDE SEQUENCE [LARGE SCALE GENOMIC DNA]</scope>
    <source>
        <strain evidence="2 3">ABR2-5</strain>
    </source>
</reference>
<evidence type="ECO:0000256" key="1">
    <source>
        <dbReference type="SAM" id="Phobius"/>
    </source>
</evidence>
<keyword evidence="1" id="KW-1133">Transmembrane helix</keyword>
<keyword evidence="3" id="KW-1185">Reference proteome</keyword>
<organism evidence="2 3">
    <name type="scientific">Reichenbachiella ulvae</name>
    <dbReference type="NCBI Taxonomy" id="2980104"/>
    <lineage>
        <taxon>Bacteria</taxon>
        <taxon>Pseudomonadati</taxon>
        <taxon>Bacteroidota</taxon>
        <taxon>Cytophagia</taxon>
        <taxon>Cytophagales</taxon>
        <taxon>Reichenbachiellaceae</taxon>
        <taxon>Reichenbachiella</taxon>
    </lineage>
</organism>
<feature type="transmembrane region" description="Helical" evidence="1">
    <location>
        <begin position="45"/>
        <end position="63"/>
    </location>
</feature>
<evidence type="ECO:0000313" key="3">
    <source>
        <dbReference type="Proteomes" id="UP001300692"/>
    </source>
</evidence>
<dbReference type="EMBL" id="JAOYOD010000001">
    <property type="protein sequence ID" value="MCV9387465.1"/>
    <property type="molecule type" value="Genomic_DNA"/>
</dbReference>